<dbReference type="OrthoDB" id="1924189at2759"/>
<comment type="caution">
    <text evidence="1">The sequence shown here is derived from an EMBL/GenBank/DDBJ whole genome shotgun (WGS) entry which is preliminary data.</text>
</comment>
<organism evidence="1 2">
    <name type="scientific">Phytophthora megakarya</name>
    <dbReference type="NCBI Taxonomy" id="4795"/>
    <lineage>
        <taxon>Eukaryota</taxon>
        <taxon>Sar</taxon>
        <taxon>Stramenopiles</taxon>
        <taxon>Oomycota</taxon>
        <taxon>Peronosporomycetes</taxon>
        <taxon>Peronosporales</taxon>
        <taxon>Peronosporaceae</taxon>
        <taxon>Phytophthora</taxon>
    </lineage>
</organism>
<evidence type="ECO:0000313" key="1">
    <source>
        <dbReference type="EMBL" id="OWZ16085.1"/>
    </source>
</evidence>
<protein>
    <submittedName>
        <fullName evidence="1">Uncharacterized protein</fullName>
    </submittedName>
</protein>
<reference evidence="2" key="1">
    <citation type="submission" date="2017-03" db="EMBL/GenBank/DDBJ databases">
        <title>Phytopthora megakarya and P. palmivora, two closely related causual agents of cacao black pod achieved similar genome size and gene model numbers by different mechanisms.</title>
        <authorList>
            <person name="Ali S."/>
            <person name="Shao J."/>
            <person name="Larry D.J."/>
            <person name="Kronmiller B."/>
            <person name="Shen D."/>
            <person name="Strem M.D."/>
            <person name="Melnick R.L."/>
            <person name="Guiltinan M.J."/>
            <person name="Tyler B.M."/>
            <person name="Meinhardt L.W."/>
            <person name="Bailey B.A."/>
        </authorList>
    </citation>
    <scope>NUCLEOTIDE SEQUENCE [LARGE SCALE GENOMIC DNA]</scope>
    <source>
        <strain evidence="2">zdho120</strain>
    </source>
</reference>
<dbReference type="SUPFAM" id="SSF48452">
    <property type="entry name" value="TPR-like"/>
    <property type="match status" value="1"/>
</dbReference>
<dbReference type="Gene3D" id="1.25.40.10">
    <property type="entry name" value="Tetratricopeptide repeat domain"/>
    <property type="match status" value="1"/>
</dbReference>
<dbReference type="AlphaFoldDB" id="A0A225WEP2"/>
<evidence type="ECO:0000313" key="2">
    <source>
        <dbReference type="Proteomes" id="UP000198211"/>
    </source>
</evidence>
<dbReference type="InterPro" id="IPR011990">
    <property type="entry name" value="TPR-like_helical_dom_sf"/>
</dbReference>
<keyword evidence="2" id="KW-1185">Reference proteome</keyword>
<name>A0A225WEP2_9STRA</name>
<proteinExistence type="predicted"/>
<dbReference type="Proteomes" id="UP000198211">
    <property type="component" value="Unassembled WGS sequence"/>
</dbReference>
<sequence>MWAGISNWKLSDIARAQRYHTNFQKPTKLTDRGQLDNLRRYALQLHVLQHEYKAAYPYYEAALKLSPEDPQTLVCLAILLIISCRYPVAQSWQRALAYLQQARVLIHAVSDSIITALNEVEQNVFRWALFLQPKDPHAIANYAVYRQCVYLDIDKAELLFRRALDLDPADDLIITNFQRLQSERAPGREYAFAGPGTITLAHSSEICRSGQWREMEDPFAQPPLPGRFFHNLHTGKCVWEISGDQAMSVDPSGASPSITNTNC</sequence>
<gene>
    <name evidence="1" type="ORF">PHMEG_00010168</name>
</gene>
<dbReference type="EMBL" id="NBNE01001000">
    <property type="protein sequence ID" value="OWZ16085.1"/>
    <property type="molecule type" value="Genomic_DNA"/>
</dbReference>
<accession>A0A225WEP2</accession>